<dbReference type="PANTHER" id="PTHR43730:SF1">
    <property type="entry name" value="BETA-MANNOSIDASE"/>
    <property type="match status" value="1"/>
</dbReference>
<dbReference type="EMBL" id="JAZGQO010000007">
    <property type="protein sequence ID" value="KAK6181475.1"/>
    <property type="molecule type" value="Genomic_DNA"/>
</dbReference>
<comment type="caution">
    <text evidence="15">The sequence shown here is derived from an EMBL/GenBank/DDBJ whole genome shotgun (WGS) entry which is preliminary data.</text>
</comment>
<reference evidence="15 16" key="1">
    <citation type="submission" date="2024-01" db="EMBL/GenBank/DDBJ databases">
        <title>The genome of the rayed Mediterranean limpet Patella caerulea (Linnaeus, 1758).</title>
        <authorList>
            <person name="Anh-Thu Weber A."/>
            <person name="Halstead-Nussloch G."/>
        </authorList>
    </citation>
    <scope>NUCLEOTIDE SEQUENCE [LARGE SCALE GENOMIC DNA]</scope>
    <source>
        <strain evidence="15">AATW-2023a</strain>
        <tissue evidence="15">Whole specimen</tissue>
    </source>
</reference>
<proteinExistence type="inferred from homology"/>
<dbReference type="InterPro" id="IPR006102">
    <property type="entry name" value="Ig-like_GH2"/>
</dbReference>
<dbReference type="SUPFAM" id="SSF51445">
    <property type="entry name" value="(Trans)glycosidases"/>
    <property type="match status" value="1"/>
</dbReference>
<keyword evidence="9" id="KW-0326">Glycosidase</keyword>
<organism evidence="15 16">
    <name type="scientific">Patella caerulea</name>
    <name type="common">Rayed Mediterranean limpet</name>
    <dbReference type="NCBI Taxonomy" id="87958"/>
    <lineage>
        <taxon>Eukaryota</taxon>
        <taxon>Metazoa</taxon>
        <taxon>Spiralia</taxon>
        <taxon>Lophotrochozoa</taxon>
        <taxon>Mollusca</taxon>
        <taxon>Gastropoda</taxon>
        <taxon>Patellogastropoda</taxon>
        <taxon>Patelloidea</taxon>
        <taxon>Patellidae</taxon>
        <taxon>Patella</taxon>
    </lineage>
</organism>
<name>A0AAN8JTW3_PATCE</name>
<dbReference type="InterPro" id="IPR054593">
    <property type="entry name" value="Beta-mannosidase-like_N2"/>
</dbReference>
<dbReference type="Pfam" id="PF17753">
    <property type="entry name" value="Ig_mannosidase"/>
    <property type="match status" value="1"/>
</dbReference>
<dbReference type="PANTHER" id="PTHR43730">
    <property type="entry name" value="BETA-MANNOSIDASE"/>
    <property type="match status" value="1"/>
</dbReference>
<dbReference type="Gene3D" id="2.60.40.10">
    <property type="entry name" value="Immunoglobulins"/>
    <property type="match status" value="2"/>
</dbReference>
<dbReference type="GO" id="GO:0006516">
    <property type="term" value="P:glycoprotein catabolic process"/>
    <property type="evidence" value="ECO:0007669"/>
    <property type="project" value="TreeGrafter"/>
</dbReference>
<dbReference type="Pfam" id="PF00703">
    <property type="entry name" value="Glyco_hydro_2"/>
    <property type="match status" value="1"/>
</dbReference>
<dbReference type="GO" id="GO:0004567">
    <property type="term" value="F:beta-mannosidase activity"/>
    <property type="evidence" value="ECO:0007669"/>
    <property type="project" value="UniProtKB-EC"/>
</dbReference>
<evidence type="ECO:0000256" key="11">
    <source>
        <dbReference type="SAM" id="SignalP"/>
    </source>
</evidence>
<evidence type="ECO:0000256" key="1">
    <source>
        <dbReference type="ARBA" id="ARBA00000829"/>
    </source>
</evidence>
<keyword evidence="6" id="KW-0378">Hydrolase</keyword>
<evidence type="ECO:0000259" key="13">
    <source>
        <dbReference type="Pfam" id="PF17753"/>
    </source>
</evidence>
<comment type="similarity">
    <text evidence="3">Belongs to the glycosyl hydrolase 2 family.</text>
</comment>
<keyword evidence="8" id="KW-0458">Lysosome</keyword>
<dbReference type="GO" id="GO:0005975">
    <property type="term" value="P:carbohydrate metabolic process"/>
    <property type="evidence" value="ECO:0007669"/>
    <property type="project" value="InterPro"/>
</dbReference>
<evidence type="ECO:0000259" key="14">
    <source>
        <dbReference type="Pfam" id="PF22666"/>
    </source>
</evidence>
<gene>
    <name evidence="15" type="ORF">SNE40_009318</name>
</gene>
<dbReference type="InterPro" id="IPR050887">
    <property type="entry name" value="Beta-mannosidase_GH2"/>
</dbReference>
<evidence type="ECO:0000256" key="5">
    <source>
        <dbReference type="ARBA" id="ARBA00022729"/>
    </source>
</evidence>
<keyword evidence="7" id="KW-0325">Glycoprotein</keyword>
<evidence type="ECO:0000256" key="3">
    <source>
        <dbReference type="ARBA" id="ARBA00007401"/>
    </source>
</evidence>
<dbReference type="SUPFAM" id="SSF49785">
    <property type="entry name" value="Galactose-binding domain-like"/>
    <property type="match status" value="1"/>
</dbReference>
<dbReference type="GO" id="GO:0005764">
    <property type="term" value="C:lysosome"/>
    <property type="evidence" value="ECO:0007669"/>
    <property type="project" value="UniProtKB-SubCell"/>
</dbReference>
<accession>A0AAN8JTW3</accession>
<keyword evidence="5 11" id="KW-0732">Signal</keyword>
<protein>
    <recommendedName>
        <fullName evidence="4">beta-mannosidase</fullName>
        <ecNumber evidence="4">3.2.1.25</ecNumber>
    </recommendedName>
    <alternativeName>
        <fullName evidence="10">Mannanase</fullName>
    </alternativeName>
</protein>
<evidence type="ECO:0000259" key="12">
    <source>
        <dbReference type="Pfam" id="PF00703"/>
    </source>
</evidence>
<dbReference type="EC" id="3.2.1.25" evidence="4"/>
<feature type="domain" description="Glycoside hydrolase family 2 immunoglobulin-like beta-sandwich" evidence="12">
    <location>
        <begin position="225"/>
        <end position="325"/>
    </location>
</feature>
<evidence type="ECO:0000256" key="9">
    <source>
        <dbReference type="ARBA" id="ARBA00023295"/>
    </source>
</evidence>
<dbReference type="FunFam" id="3.20.20.80:FF:000035">
    <property type="entry name" value="Mannosidase beta"/>
    <property type="match status" value="1"/>
</dbReference>
<dbReference type="InterPro" id="IPR008979">
    <property type="entry name" value="Galactose-bd-like_sf"/>
</dbReference>
<evidence type="ECO:0000256" key="7">
    <source>
        <dbReference type="ARBA" id="ARBA00023180"/>
    </source>
</evidence>
<comment type="subcellular location">
    <subcellularLocation>
        <location evidence="2">Lysosome</location>
    </subcellularLocation>
</comment>
<evidence type="ECO:0000256" key="4">
    <source>
        <dbReference type="ARBA" id="ARBA00012754"/>
    </source>
</evidence>
<dbReference type="FunFam" id="2.60.40.10:FF:000650">
    <property type="entry name" value="Mannosidase beta"/>
    <property type="match status" value="1"/>
</dbReference>
<evidence type="ECO:0000256" key="8">
    <source>
        <dbReference type="ARBA" id="ARBA00023228"/>
    </source>
</evidence>
<evidence type="ECO:0000256" key="10">
    <source>
        <dbReference type="ARBA" id="ARBA00033445"/>
    </source>
</evidence>
<dbReference type="Proteomes" id="UP001347796">
    <property type="component" value="Unassembled WGS sequence"/>
</dbReference>
<dbReference type="Pfam" id="PF22666">
    <property type="entry name" value="Glyco_hydro_2_N2"/>
    <property type="match status" value="1"/>
</dbReference>
<dbReference type="InterPro" id="IPR013783">
    <property type="entry name" value="Ig-like_fold"/>
</dbReference>
<feature type="domain" description="Beta-mannosidase-like galactose-binding" evidence="14">
    <location>
        <begin position="31"/>
        <end position="205"/>
    </location>
</feature>
<keyword evidence="16" id="KW-1185">Reference proteome</keyword>
<feature type="signal peptide" evidence="11">
    <location>
        <begin position="1"/>
        <end position="19"/>
    </location>
</feature>
<feature type="domain" description="Beta-mannosidase Ig-fold" evidence="13">
    <location>
        <begin position="839"/>
        <end position="917"/>
    </location>
</feature>
<dbReference type="InterPro" id="IPR041625">
    <property type="entry name" value="Beta-mannosidase_Ig"/>
</dbReference>
<evidence type="ECO:0000256" key="6">
    <source>
        <dbReference type="ARBA" id="ARBA00022801"/>
    </source>
</evidence>
<dbReference type="Gene3D" id="3.20.20.80">
    <property type="entry name" value="Glycosidases"/>
    <property type="match status" value="1"/>
</dbReference>
<comment type="catalytic activity">
    <reaction evidence="1">
        <text>Hydrolysis of terminal, non-reducing beta-D-mannose residues in beta-D-mannosides.</text>
        <dbReference type="EC" id="3.2.1.25"/>
    </reaction>
</comment>
<evidence type="ECO:0000256" key="2">
    <source>
        <dbReference type="ARBA" id="ARBA00004371"/>
    </source>
</evidence>
<dbReference type="InterPro" id="IPR017853">
    <property type="entry name" value="GH"/>
</dbReference>
<evidence type="ECO:0000313" key="15">
    <source>
        <dbReference type="EMBL" id="KAK6181475.1"/>
    </source>
</evidence>
<evidence type="ECO:0000313" key="16">
    <source>
        <dbReference type="Proteomes" id="UP001347796"/>
    </source>
</evidence>
<dbReference type="AlphaFoldDB" id="A0AAN8JTW3"/>
<dbReference type="FunFam" id="2.60.120.260:FF:000060">
    <property type="entry name" value="Probable beta-mannosidase"/>
    <property type="match status" value="1"/>
</dbReference>
<sequence>MYSSALIVSLLFCVMKIDAKGKVETDLNGEWSITNSNRSLRFSGTVPGGVYTALYDNKIIQDPYYRDNDGKYRWIGLDDWTYSRSFQLSADSIQKNNIILVAEGLDTFSTISINGKQIGTSENMYVRYTYDIKNVVKPDNNTISVDFSSAVKEAERLANESSYFIPPACTFATQHGECHVNFIRKAQCSFSWDWAPSFPVQGIWQNIYIQSFDSTVIREFSALSKKASDNTWSVDVEVHFDVRTGSTTGKLETQLVGTPVSFTKEIVLNPTNTSFKFTLNIPKDTNIDLWWPNGYGNQSLYQLTVNFTSDNSQESTAKTIKIGFRTVEIVQVPVTSNPKHGLTFFYKINDVPIFFKGTNWVPSDSFLERVTYDRIKILLTSAAEVHINSMRVWGGGIYESDSFYELADELGIMIWSDFMFSVALYPTTKSFLDTVTIETRQQVRRLKHHPCIVVWAGNNENELGLQQGWFGVKDADPYKTDYIKLYIDTIGTIVQGEDTTREYLSSSPSDGKLTKEAGGIAQNPASELYGDIHYYNYFADLWDWKTFQIPRFASEYGVESWCNYETLQPVFAEEDFDYWSPMTERRQHHVFGNIEMIVEALAHIQLPNASDVKQRFQDLIYVTQIHQAMAMRVETEHYRRHTNILREDGRGMTMGAFYWQLNDIWQAPTWASIDYNLKWKMIHYYARHFFNPNLISPYINGTNLNIYMVIDEIPNHLYRHPDTHTLEFRPLQEHRKLEEIYPKNVDSERVMTLDNTVIMEMYTWNNFTPLKTWTIPYKLNQTSGLIFQKNQDDVLSEAGCSDKKHCFLYFYLNSKSIPTSTSWLPLTYFTDTQGVIPKANIQITNVVSSSKTEFNVTLATNNIAPFVWINAYNITGRFSDNGFLMKDPSLHLTFTAWQPVDLDTFNKSLTVKSLMDIYYYSGNDATYLKYKPVSNKSLQRLLYNVH</sequence>
<dbReference type="InterPro" id="IPR036156">
    <property type="entry name" value="Beta-gal/glucu_dom_sf"/>
</dbReference>
<feature type="chain" id="PRO_5042950838" description="beta-mannosidase" evidence="11">
    <location>
        <begin position="20"/>
        <end position="946"/>
    </location>
</feature>
<dbReference type="Gene3D" id="2.60.120.260">
    <property type="entry name" value="Galactose-binding domain-like"/>
    <property type="match status" value="1"/>
</dbReference>
<dbReference type="SUPFAM" id="SSF49303">
    <property type="entry name" value="beta-Galactosidase/glucuronidase domain"/>
    <property type="match status" value="2"/>
</dbReference>